<gene>
    <name evidence="1" type="ORF">M23134_05184</name>
</gene>
<dbReference type="PROSITE" id="PS51257">
    <property type="entry name" value="PROKAR_LIPOPROTEIN"/>
    <property type="match status" value="1"/>
</dbReference>
<name>A1ZDD9_MICM2</name>
<dbReference type="AlphaFoldDB" id="A1ZDD9"/>
<proteinExistence type="predicted"/>
<keyword evidence="1" id="KW-0449">Lipoprotein</keyword>
<dbReference type="Proteomes" id="UP000004095">
    <property type="component" value="Unassembled WGS sequence"/>
</dbReference>
<dbReference type="OrthoDB" id="1114031at2"/>
<protein>
    <submittedName>
        <fullName evidence="1">Lipoprotein, putative</fullName>
    </submittedName>
</protein>
<keyword evidence="2" id="KW-1185">Reference proteome</keyword>
<organism evidence="1 2">
    <name type="scientific">Microscilla marina ATCC 23134</name>
    <dbReference type="NCBI Taxonomy" id="313606"/>
    <lineage>
        <taxon>Bacteria</taxon>
        <taxon>Pseudomonadati</taxon>
        <taxon>Bacteroidota</taxon>
        <taxon>Cytophagia</taxon>
        <taxon>Cytophagales</taxon>
        <taxon>Microscillaceae</taxon>
        <taxon>Microscilla</taxon>
    </lineage>
</organism>
<sequence>MKIFNYIFYLFVLASLTLYSCEKEAPETINPSLVEAEGFINEYVALQSSAYDALNIVGDVLLRTQKEIQAASTTAQNLTFDDCEAQISIVKTSNDLVQISIDYGEANCPDAITNKTRGGKIIVQQTGTTTYYSSGHQMSVTFDNFQLNSQALSGTIAVKNTSKSSDFTLEDTVKQQLTYTNFQLNANGMLGSGYQERGLIKGLQSRSIGDDMYWSDTTHLTIVEQASNTNKYTIVDPEIGKDPLIFDMFCWNNQVYYPTKGIINISFESASVSKVATVDFGNGACERFKTVTVE</sequence>
<reference evidence="1 2" key="1">
    <citation type="submission" date="2007-01" db="EMBL/GenBank/DDBJ databases">
        <authorList>
            <person name="Haygood M."/>
            <person name="Podell S."/>
            <person name="Anderson C."/>
            <person name="Hopkinson B."/>
            <person name="Roe K."/>
            <person name="Barbeau K."/>
            <person name="Gaasterland T."/>
            <person name="Ferriera S."/>
            <person name="Johnson J."/>
            <person name="Kravitz S."/>
            <person name="Beeson K."/>
            <person name="Sutton G."/>
            <person name="Rogers Y.-H."/>
            <person name="Friedman R."/>
            <person name="Frazier M."/>
            <person name="Venter J.C."/>
        </authorList>
    </citation>
    <scope>NUCLEOTIDE SEQUENCE [LARGE SCALE GENOMIC DNA]</scope>
    <source>
        <strain evidence="1 2">ATCC 23134</strain>
    </source>
</reference>
<dbReference type="RefSeq" id="WP_002693487.1">
    <property type="nucleotide sequence ID" value="NZ_AAWS01000002.1"/>
</dbReference>
<evidence type="ECO:0000313" key="2">
    <source>
        <dbReference type="Proteomes" id="UP000004095"/>
    </source>
</evidence>
<dbReference type="EMBL" id="AAWS01000002">
    <property type="protein sequence ID" value="EAY31678.1"/>
    <property type="molecule type" value="Genomic_DNA"/>
</dbReference>
<comment type="caution">
    <text evidence="1">The sequence shown here is derived from an EMBL/GenBank/DDBJ whole genome shotgun (WGS) entry which is preliminary data.</text>
</comment>
<accession>A1ZDD9</accession>
<evidence type="ECO:0000313" key="1">
    <source>
        <dbReference type="EMBL" id="EAY31678.1"/>
    </source>
</evidence>